<gene>
    <name evidence="3" type="ORF">Mic7113_5126</name>
</gene>
<dbReference type="SUPFAM" id="SSF48371">
    <property type="entry name" value="ARM repeat"/>
    <property type="match status" value="1"/>
</dbReference>
<dbReference type="InterPro" id="IPR016024">
    <property type="entry name" value="ARM-type_fold"/>
</dbReference>
<dbReference type="HOGENOM" id="CLU_1076948_0_0_3"/>
<evidence type="ECO:0000313" key="3">
    <source>
        <dbReference type="EMBL" id="AFZ20782.1"/>
    </source>
</evidence>
<dbReference type="GO" id="GO:0030089">
    <property type="term" value="C:phycobilisome"/>
    <property type="evidence" value="ECO:0007669"/>
    <property type="project" value="UniProtKB-KW"/>
</dbReference>
<dbReference type="Proteomes" id="UP000010471">
    <property type="component" value="Chromosome"/>
</dbReference>
<dbReference type="EMBL" id="CP003630">
    <property type="protein sequence ID" value="AFZ20782.1"/>
    <property type="molecule type" value="Genomic_DNA"/>
</dbReference>
<dbReference type="InterPro" id="IPR021133">
    <property type="entry name" value="HEAT_type_2"/>
</dbReference>
<keyword evidence="2" id="KW-0605">Phycobilisome</keyword>
<evidence type="ECO:0000256" key="2">
    <source>
        <dbReference type="ARBA" id="ARBA00022738"/>
    </source>
</evidence>
<dbReference type="eggNOG" id="COG1413">
    <property type="taxonomic scope" value="Bacteria"/>
</dbReference>
<dbReference type="AlphaFoldDB" id="K9WML2"/>
<organism evidence="3 4">
    <name type="scientific">Allocoleopsis franciscana PCC 7113</name>
    <dbReference type="NCBI Taxonomy" id="1173027"/>
    <lineage>
        <taxon>Bacteria</taxon>
        <taxon>Bacillati</taxon>
        <taxon>Cyanobacteriota</taxon>
        <taxon>Cyanophyceae</taxon>
        <taxon>Coleofasciculales</taxon>
        <taxon>Coleofasciculaceae</taxon>
        <taxon>Allocoleopsis</taxon>
        <taxon>Allocoleopsis franciscana</taxon>
    </lineage>
</organism>
<keyword evidence="4" id="KW-1185">Reference proteome</keyword>
<dbReference type="Pfam" id="PF13646">
    <property type="entry name" value="HEAT_2"/>
    <property type="match status" value="1"/>
</dbReference>
<name>K9WML2_9CYAN</name>
<evidence type="ECO:0000313" key="4">
    <source>
        <dbReference type="Proteomes" id="UP000010471"/>
    </source>
</evidence>
<dbReference type="RefSeq" id="WP_015184915.1">
    <property type="nucleotide sequence ID" value="NC_019738.1"/>
</dbReference>
<keyword evidence="1" id="KW-0042">Antenna complex</keyword>
<proteinExistence type="predicted"/>
<dbReference type="PROSITE" id="PS50077">
    <property type="entry name" value="HEAT_REPEAT"/>
    <property type="match status" value="1"/>
</dbReference>
<reference evidence="3 4" key="1">
    <citation type="submission" date="2012-06" db="EMBL/GenBank/DDBJ databases">
        <title>Finished chromosome of genome of Microcoleus sp. PCC 7113.</title>
        <authorList>
            <consortium name="US DOE Joint Genome Institute"/>
            <person name="Gugger M."/>
            <person name="Coursin T."/>
            <person name="Rippka R."/>
            <person name="Tandeau De Marsac N."/>
            <person name="Huntemann M."/>
            <person name="Wei C.-L."/>
            <person name="Han J."/>
            <person name="Detter J.C."/>
            <person name="Han C."/>
            <person name="Tapia R."/>
            <person name="Chen A."/>
            <person name="Kyrpides N."/>
            <person name="Mavromatis K."/>
            <person name="Markowitz V."/>
            <person name="Szeto E."/>
            <person name="Ivanova N."/>
            <person name="Pagani I."/>
            <person name="Pati A."/>
            <person name="Goodwin L."/>
            <person name="Nordberg H.P."/>
            <person name="Cantor M.N."/>
            <person name="Hua S.X."/>
            <person name="Woyke T."/>
            <person name="Kerfeld C.A."/>
        </authorList>
    </citation>
    <scope>NUCLEOTIDE SEQUENCE [LARGE SCALE GENOMIC DNA]</scope>
    <source>
        <strain evidence="3 4">PCC 7113</strain>
    </source>
</reference>
<dbReference type="Gene3D" id="1.25.10.10">
    <property type="entry name" value="Leucine-rich Repeat Variant"/>
    <property type="match status" value="2"/>
</dbReference>
<accession>K9WML2</accession>
<dbReference type="KEGG" id="mic:Mic7113_5126"/>
<evidence type="ECO:0000256" key="1">
    <source>
        <dbReference type="ARBA" id="ARBA00022549"/>
    </source>
</evidence>
<sequence length="258" mass="30162">MAEKYALSGNNSKGEHSTAVIEIARGWKEDLKTLVWLKDYALFDENMNVRYGAILALAEGWKDDPDTLPLLKTCAQFDPVSSLRRTAVQELSKGWKHETGIFEFLCECAVNDPFKRQDCTVLNDWAYEKYWKFNHPRYAALTAILNQYPDHPQTLPLLRDRAKNDPDWRVRSFLVRELARGWKNEPWMFEFLCNCALNDSFERKENWENNPRQVALDAIIKQYPDHPQTLPLLQDRAENDPDEKVREFANKKLAKIEA</sequence>
<dbReference type="STRING" id="1173027.Mic7113_5126"/>
<dbReference type="InterPro" id="IPR011989">
    <property type="entry name" value="ARM-like"/>
</dbReference>
<protein>
    <submittedName>
        <fullName evidence="3">HEAT repeat-containing protein</fullName>
    </submittedName>
</protein>